<dbReference type="AlphaFoldDB" id="A0A251SK88"/>
<dbReference type="Gramene" id="mRNA:HanXRQr2_Chr16g0735331">
    <property type="protein sequence ID" value="mRNA:HanXRQr2_Chr16g0735331"/>
    <property type="gene ID" value="HanXRQr2_Chr16g0735331"/>
</dbReference>
<reference evidence="3" key="2">
    <citation type="submission" date="2017-02" db="EMBL/GenBank/DDBJ databases">
        <title>Sunflower complete genome.</title>
        <authorList>
            <person name="Langlade N."/>
            <person name="Munos S."/>
        </authorList>
    </citation>
    <scope>NUCLEOTIDE SEQUENCE [LARGE SCALE GENOMIC DNA]</scope>
    <source>
        <tissue evidence="3">Leaves</tissue>
    </source>
</reference>
<gene>
    <name evidence="3" type="ORF">HannXRQ_Chr14g0439641</name>
    <name evidence="2" type="ORF">HanXRQr2_Chr16g0735331</name>
</gene>
<name>A0A251SK88_HELAN</name>
<protein>
    <submittedName>
        <fullName evidence="3">Uncharacterized protein</fullName>
    </submittedName>
</protein>
<sequence length="192" mass="21613">MEDKVFSPATETVVQASSAASEMTGDDAVDSHENASSKWTNEKHNLYLKSIEASFVDQLYNSLDMLSRQTQITNRSDACISSGQCKVLRRGCWSKKSFNREKFQGYWIQHFKKGSCKRLSLTALQYPVTESKLDQHAIVAEVTDQNFVEDTSCSRKRARVSKYDHASNDQVVPQRTSAATTEVPDSYVSPKK</sequence>
<feature type="region of interest" description="Disordered" evidence="1">
    <location>
        <begin position="164"/>
        <end position="192"/>
    </location>
</feature>
<reference evidence="2 4" key="1">
    <citation type="journal article" date="2017" name="Nature">
        <title>The sunflower genome provides insights into oil metabolism, flowering and Asterid evolution.</title>
        <authorList>
            <person name="Badouin H."/>
            <person name="Gouzy J."/>
            <person name="Grassa C.J."/>
            <person name="Murat F."/>
            <person name="Staton S.E."/>
            <person name="Cottret L."/>
            <person name="Lelandais-Briere C."/>
            <person name="Owens G.L."/>
            <person name="Carrere S."/>
            <person name="Mayjonade B."/>
            <person name="Legrand L."/>
            <person name="Gill N."/>
            <person name="Kane N.C."/>
            <person name="Bowers J.E."/>
            <person name="Hubner S."/>
            <person name="Bellec A."/>
            <person name="Berard A."/>
            <person name="Berges H."/>
            <person name="Blanchet N."/>
            <person name="Boniface M.C."/>
            <person name="Brunel D."/>
            <person name="Catrice O."/>
            <person name="Chaidir N."/>
            <person name="Claudel C."/>
            <person name="Donnadieu C."/>
            <person name="Faraut T."/>
            <person name="Fievet G."/>
            <person name="Helmstetter N."/>
            <person name="King M."/>
            <person name="Knapp S.J."/>
            <person name="Lai Z."/>
            <person name="Le Paslier M.C."/>
            <person name="Lippi Y."/>
            <person name="Lorenzon L."/>
            <person name="Mandel J.R."/>
            <person name="Marage G."/>
            <person name="Marchand G."/>
            <person name="Marquand E."/>
            <person name="Bret-Mestries E."/>
            <person name="Morien E."/>
            <person name="Nambeesan S."/>
            <person name="Nguyen T."/>
            <person name="Pegot-Espagnet P."/>
            <person name="Pouilly N."/>
            <person name="Raftis F."/>
            <person name="Sallet E."/>
            <person name="Schiex T."/>
            <person name="Thomas J."/>
            <person name="Vandecasteele C."/>
            <person name="Vares D."/>
            <person name="Vear F."/>
            <person name="Vautrin S."/>
            <person name="Crespi M."/>
            <person name="Mangin B."/>
            <person name="Burke J.M."/>
            <person name="Salse J."/>
            <person name="Munos S."/>
            <person name="Vincourt P."/>
            <person name="Rieseberg L.H."/>
            <person name="Langlade N.B."/>
        </authorList>
    </citation>
    <scope>NUCLEOTIDE SEQUENCE [LARGE SCALE GENOMIC DNA]</scope>
    <source>
        <strain evidence="4">cv. SF193</strain>
        <tissue evidence="2">Leaves</tissue>
    </source>
</reference>
<feature type="compositionally biased region" description="Polar residues" evidence="1">
    <location>
        <begin position="168"/>
        <end position="180"/>
    </location>
</feature>
<dbReference type="InParanoid" id="A0A251SK88"/>
<organism evidence="3 4">
    <name type="scientific">Helianthus annuus</name>
    <name type="common">Common sunflower</name>
    <dbReference type="NCBI Taxonomy" id="4232"/>
    <lineage>
        <taxon>Eukaryota</taxon>
        <taxon>Viridiplantae</taxon>
        <taxon>Streptophyta</taxon>
        <taxon>Embryophyta</taxon>
        <taxon>Tracheophyta</taxon>
        <taxon>Spermatophyta</taxon>
        <taxon>Magnoliopsida</taxon>
        <taxon>eudicotyledons</taxon>
        <taxon>Gunneridae</taxon>
        <taxon>Pentapetalae</taxon>
        <taxon>asterids</taxon>
        <taxon>campanulids</taxon>
        <taxon>Asterales</taxon>
        <taxon>Asteraceae</taxon>
        <taxon>Asteroideae</taxon>
        <taxon>Heliantheae alliance</taxon>
        <taxon>Heliantheae</taxon>
        <taxon>Helianthus</taxon>
    </lineage>
</organism>
<accession>A0A251SK88</accession>
<dbReference type="PANTHER" id="PTHR33676:SF3">
    <property type="entry name" value="COLD-REGULATED PROTEIN 27"/>
    <property type="match status" value="1"/>
</dbReference>
<dbReference type="OMA" id="KTHCISS"/>
<dbReference type="STRING" id="4232.A0A251SK88"/>
<proteinExistence type="predicted"/>
<dbReference type="EMBL" id="CM007903">
    <property type="protein sequence ID" value="OTF97890.1"/>
    <property type="molecule type" value="Genomic_DNA"/>
</dbReference>
<evidence type="ECO:0000256" key="1">
    <source>
        <dbReference type="SAM" id="MobiDB-lite"/>
    </source>
</evidence>
<feature type="region of interest" description="Disordered" evidence="1">
    <location>
        <begin position="16"/>
        <end position="36"/>
    </location>
</feature>
<dbReference type="EMBL" id="MNCJ02000331">
    <property type="protein sequence ID" value="KAF5758948.1"/>
    <property type="molecule type" value="Genomic_DNA"/>
</dbReference>
<dbReference type="Proteomes" id="UP000215914">
    <property type="component" value="Chromosome 14"/>
</dbReference>
<evidence type="ECO:0000313" key="2">
    <source>
        <dbReference type="EMBL" id="KAF5758948.1"/>
    </source>
</evidence>
<dbReference type="GO" id="GO:0042752">
    <property type="term" value="P:regulation of circadian rhythm"/>
    <property type="evidence" value="ECO:0007669"/>
    <property type="project" value="InterPro"/>
</dbReference>
<evidence type="ECO:0000313" key="4">
    <source>
        <dbReference type="Proteomes" id="UP000215914"/>
    </source>
</evidence>
<keyword evidence="4" id="KW-1185">Reference proteome</keyword>
<dbReference type="OrthoDB" id="1923282at2759"/>
<dbReference type="FunCoup" id="A0A251SK88">
    <property type="interactions" value="169"/>
</dbReference>
<dbReference type="GO" id="GO:0009409">
    <property type="term" value="P:response to cold"/>
    <property type="evidence" value="ECO:0007669"/>
    <property type="project" value="InterPro"/>
</dbReference>
<reference evidence="2" key="3">
    <citation type="submission" date="2020-06" db="EMBL/GenBank/DDBJ databases">
        <title>Helianthus annuus Genome sequencing and assembly Release 2.</title>
        <authorList>
            <person name="Gouzy J."/>
            <person name="Langlade N."/>
            <person name="Munos S."/>
        </authorList>
    </citation>
    <scope>NUCLEOTIDE SEQUENCE</scope>
    <source>
        <tissue evidence="2">Leaves</tissue>
    </source>
</reference>
<dbReference type="InterPro" id="IPR044678">
    <property type="entry name" value="COR27/28"/>
</dbReference>
<dbReference type="PANTHER" id="PTHR33676">
    <property type="entry name" value="COLD REGULATED PROTEIN 27"/>
    <property type="match status" value="1"/>
</dbReference>
<evidence type="ECO:0000313" key="3">
    <source>
        <dbReference type="EMBL" id="OTF97890.1"/>
    </source>
</evidence>